<evidence type="ECO:0000259" key="2">
    <source>
        <dbReference type="Pfam" id="PF01979"/>
    </source>
</evidence>
<gene>
    <name evidence="3" type="primary">ssnA</name>
    <name evidence="3" type="ORF">ENG67_00070</name>
</gene>
<dbReference type="InterPro" id="IPR011059">
    <property type="entry name" value="Metal-dep_hydrolase_composite"/>
</dbReference>
<dbReference type="SUPFAM" id="SSF51556">
    <property type="entry name" value="Metallo-dependent hydrolases"/>
    <property type="match status" value="1"/>
</dbReference>
<protein>
    <submittedName>
        <fullName evidence="3">Aminohydrolase SsnA</fullName>
    </submittedName>
</protein>
<organism evidence="3">
    <name type="scientific">candidate division WOR-3 bacterium</name>
    <dbReference type="NCBI Taxonomy" id="2052148"/>
    <lineage>
        <taxon>Bacteria</taxon>
        <taxon>Bacteria division WOR-3</taxon>
    </lineage>
</organism>
<dbReference type="InterPro" id="IPR006680">
    <property type="entry name" value="Amidohydro-rel"/>
</dbReference>
<comment type="caution">
    <text evidence="3">The sequence shown here is derived from an EMBL/GenBank/DDBJ whole genome shotgun (WGS) entry which is preliminary data.</text>
</comment>
<sequence>MCGLRPLQGSVPGARLHPYGNHRLRRFPLNFTLKDITAVTLSERGILERSSILVKDGIISEVGDFEKLKALLPGAEVIDGGGKIALPGFINAHTHLYSSLARGMPIKGAPSSFREILELIWWKLDRVLEPEDIYLSALVGLIDAVRCGVTSLIDHHASPNYIRGSLDLIERAVREVGLRAVLSYEVTDRNGKKGALEGIEENVRFARKVRDDDKIRASFGLHASFTLSTETLKLCREAESDLNVGFHIHVAEGIEDLEDSLKKYGMRTVERLDREGILKDRSLLIHTVHIDKSEIDIIEKRGVSTVHNPSSNMNNAVGYPPLPAMLKRGLKVGLGTDGYTQHVLGEMRAAIILMRHATGNPSIGYPQAYSMFFENNPAILGQFFGGKFGKLEKGYRADFILVDYSPPTPFTDDNLLGHLVFGFLPLKVTDVFVGGKAVMRDGKLTNIDEASVLERARIRAREIWRRL</sequence>
<dbReference type="PANTHER" id="PTHR43794:SF11">
    <property type="entry name" value="AMIDOHYDROLASE-RELATED DOMAIN-CONTAINING PROTEIN"/>
    <property type="match status" value="1"/>
</dbReference>
<dbReference type="InterPro" id="IPR032466">
    <property type="entry name" value="Metal_Hydrolase"/>
</dbReference>
<dbReference type="EMBL" id="DRBW01000004">
    <property type="protein sequence ID" value="HDM89588.1"/>
    <property type="molecule type" value="Genomic_DNA"/>
</dbReference>
<evidence type="ECO:0000313" key="3">
    <source>
        <dbReference type="EMBL" id="HDM89588.1"/>
    </source>
</evidence>
<dbReference type="NCBIfam" id="TIGR03314">
    <property type="entry name" value="Se_ssnA"/>
    <property type="match status" value="1"/>
</dbReference>
<evidence type="ECO:0000256" key="1">
    <source>
        <dbReference type="ARBA" id="ARBA00022801"/>
    </source>
</evidence>
<dbReference type="InterPro" id="IPR050287">
    <property type="entry name" value="MTA/SAH_deaminase"/>
</dbReference>
<dbReference type="SUPFAM" id="SSF51338">
    <property type="entry name" value="Composite domain of metallo-dependent hydrolases"/>
    <property type="match status" value="1"/>
</dbReference>
<dbReference type="Pfam" id="PF01979">
    <property type="entry name" value="Amidohydro_1"/>
    <property type="match status" value="1"/>
</dbReference>
<dbReference type="InterPro" id="IPR017700">
    <property type="entry name" value="Aminohydrolase_SsnA"/>
</dbReference>
<reference evidence="3" key="1">
    <citation type="journal article" date="2020" name="mSystems">
        <title>Genome- and Community-Level Interaction Insights into Carbon Utilization and Element Cycling Functions of Hydrothermarchaeota in Hydrothermal Sediment.</title>
        <authorList>
            <person name="Zhou Z."/>
            <person name="Liu Y."/>
            <person name="Xu W."/>
            <person name="Pan J."/>
            <person name="Luo Z.H."/>
            <person name="Li M."/>
        </authorList>
    </citation>
    <scope>NUCLEOTIDE SEQUENCE [LARGE SCALE GENOMIC DNA]</scope>
    <source>
        <strain evidence="3">HyVt-237</strain>
    </source>
</reference>
<feature type="domain" description="Amidohydrolase-related" evidence="2">
    <location>
        <begin position="84"/>
        <end position="438"/>
    </location>
</feature>
<dbReference type="NCBIfam" id="NF005540">
    <property type="entry name" value="PRK07203.1"/>
    <property type="match status" value="1"/>
</dbReference>
<dbReference type="PANTHER" id="PTHR43794">
    <property type="entry name" value="AMINOHYDROLASE SSNA-RELATED"/>
    <property type="match status" value="1"/>
</dbReference>
<dbReference type="GO" id="GO:0016810">
    <property type="term" value="F:hydrolase activity, acting on carbon-nitrogen (but not peptide) bonds"/>
    <property type="evidence" value="ECO:0007669"/>
    <property type="project" value="InterPro"/>
</dbReference>
<dbReference type="Proteomes" id="UP000885931">
    <property type="component" value="Unassembled WGS sequence"/>
</dbReference>
<dbReference type="CDD" id="cd01298">
    <property type="entry name" value="ATZ_TRZ_like"/>
    <property type="match status" value="1"/>
</dbReference>
<proteinExistence type="predicted"/>
<name>A0A7C1BF76_UNCW3</name>
<dbReference type="Gene3D" id="3.20.20.140">
    <property type="entry name" value="Metal-dependent hydrolases"/>
    <property type="match status" value="1"/>
</dbReference>
<dbReference type="Gene3D" id="2.30.40.10">
    <property type="entry name" value="Urease, subunit C, domain 1"/>
    <property type="match status" value="1"/>
</dbReference>
<keyword evidence="1" id="KW-0378">Hydrolase</keyword>
<accession>A0A7C1BF76</accession>
<dbReference type="AlphaFoldDB" id="A0A7C1BF76"/>